<gene>
    <name evidence="4" type="ORF">R1sor_010779</name>
</gene>
<dbReference type="SUPFAM" id="SSF56784">
    <property type="entry name" value="HAD-like"/>
    <property type="match status" value="1"/>
</dbReference>
<evidence type="ECO:0000256" key="2">
    <source>
        <dbReference type="SAM" id="MobiDB-lite"/>
    </source>
</evidence>
<dbReference type="InterPro" id="IPR023214">
    <property type="entry name" value="HAD_sf"/>
</dbReference>
<dbReference type="InterPro" id="IPR036412">
    <property type="entry name" value="HAD-like_sf"/>
</dbReference>
<dbReference type="InterPro" id="IPR050365">
    <property type="entry name" value="TIM50"/>
</dbReference>
<dbReference type="EMBL" id="JBJQOH010000002">
    <property type="protein sequence ID" value="KAL3696703.1"/>
    <property type="molecule type" value="Genomic_DNA"/>
</dbReference>
<reference evidence="4 5" key="1">
    <citation type="submission" date="2024-09" db="EMBL/GenBank/DDBJ databases">
        <title>Chromosome-scale assembly of Riccia sorocarpa.</title>
        <authorList>
            <person name="Paukszto L."/>
        </authorList>
    </citation>
    <scope>NUCLEOTIDE SEQUENCE [LARGE SCALE GENOMIC DNA]</scope>
    <source>
        <strain evidence="4">LP-2024</strain>
        <tissue evidence="4">Aerial parts of the thallus</tissue>
    </source>
</reference>
<feature type="compositionally biased region" description="Polar residues" evidence="2">
    <location>
        <begin position="81"/>
        <end position="92"/>
    </location>
</feature>
<feature type="region of interest" description="Disordered" evidence="2">
    <location>
        <begin position="1"/>
        <end position="44"/>
    </location>
</feature>
<name>A0ABD3HZ12_9MARC</name>
<keyword evidence="1" id="KW-0175">Coiled coil</keyword>
<feature type="coiled-coil region" evidence="1">
    <location>
        <begin position="249"/>
        <end position="276"/>
    </location>
</feature>
<dbReference type="PROSITE" id="PS50969">
    <property type="entry name" value="FCP1"/>
    <property type="match status" value="1"/>
</dbReference>
<evidence type="ECO:0000259" key="3">
    <source>
        <dbReference type="PROSITE" id="PS50969"/>
    </source>
</evidence>
<dbReference type="Gene3D" id="3.40.50.1000">
    <property type="entry name" value="HAD superfamily/HAD-like"/>
    <property type="match status" value="1"/>
</dbReference>
<evidence type="ECO:0000256" key="1">
    <source>
        <dbReference type="SAM" id="Coils"/>
    </source>
</evidence>
<proteinExistence type="predicted"/>
<accession>A0ABD3HZ12</accession>
<protein>
    <recommendedName>
        <fullName evidence="3">FCP1 homology domain-containing protein</fullName>
    </recommendedName>
</protein>
<evidence type="ECO:0000313" key="4">
    <source>
        <dbReference type="EMBL" id="KAL3696703.1"/>
    </source>
</evidence>
<sequence>MAQDSGGTEPMDQDSSSSEHLSTGDAGSGDTTVMTPVGSASPATEIMMPDDVSVRTASLTPETVRLTPEEEQSTPVAVGDPNTTRITPTGEGSSRIITKPYFTGKVIAGIALPDLNKFQEEICKGLEILMRFRRLGNIPPMVVPETHYSHRINLANYDIEGKSDEQIRISVAEFLTEVKREVRQAGSVYFRILMKIFVGTDGVVPRYNEAVGWIGKRYTELQKRCTDLSNTERRLLQDLDALRPTVDALKYLRHKQKEVEAVVEKLTEEVKQLRIQKSALAVGVRACVAWEGDRVLGVIAKNEEMKKEVKLLRSEFDKLGHRDRGTLLFTGPLVNAPVKKTLVLDLNGLLVKVSKDASYLHPCKAKGYRIETATDKPISFVVRNMAFQFLLRCVTNFHVILRSSRRAENLDAILKQAVTKKFIPFILKEKCRAIWAQEHCKAYHTHREDHKGGVLYAKPLDKLYELNISTKSVLMVDDSFEKNSTNHPQQAVHPPTFDPFSATRSLDKYLMNTLLPWLEKFAKWPGDTISYVAAHGGEIQASDSWDQLTRYWGVPSAEDMKFLFSSLPRRQQAALHDEYFRKLGELRRQTEVDVGLAFGHVDQRAAAEEGEEIAASTSRHPLMTQRGDSVAVHGTTEVLLVAARDDEMEDMPGQNM</sequence>
<dbReference type="InterPro" id="IPR004274">
    <property type="entry name" value="FCP1_dom"/>
</dbReference>
<feature type="domain" description="FCP1 homology" evidence="3">
    <location>
        <begin position="335"/>
        <end position="521"/>
    </location>
</feature>
<dbReference type="Pfam" id="PF03031">
    <property type="entry name" value="NIF"/>
    <property type="match status" value="1"/>
</dbReference>
<feature type="region of interest" description="Disordered" evidence="2">
    <location>
        <begin position="67"/>
        <end position="92"/>
    </location>
</feature>
<dbReference type="PANTHER" id="PTHR12210">
    <property type="entry name" value="DULLARD PROTEIN PHOSPHATASE"/>
    <property type="match status" value="1"/>
</dbReference>
<dbReference type="Proteomes" id="UP001633002">
    <property type="component" value="Unassembled WGS sequence"/>
</dbReference>
<comment type="caution">
    <text evidence="4">The sequence shown here is derived from an EMBL/GenBank/DDBJ whole genome shotgun (WGS) entry which is preliminary data.</text>
</comment>
<organism evidence="4 5">
    <name type="scientific">Riccia sorocarpa</name>
    <dbReference type="NCBI Taxonomy" id="122646"/>
    <lineage>
        <taxon>Eukaryota</taxon>
        <taxon>Viridiplantae</taxon>
        <taxon>Streptophyta</taxon>
        <taxon>Embryophyta</taxon>
        <taxon>Marchantiophyta</taxon>
        <taxon>Marchantiopsida</taxon>
        <taxon>Marchantiidae</taxon>
        <taxon>Marchantiales</taxon>
        <taxon>Ricciaceae</taxon>
        <taxon>Riccia</taxon>
    </lineage>
</organism>
<dbReference type="AlphaFoldDB" id="A0ABD3HZ12"/>
<evidence type="ECO:0000313" key="5">
    <source>
        <dbReference type="Proteomes" id="UP001633002"/>
    </source>
</evidence>
<keyword evidence="5" id="KW-1185">Reference proteome</keyword>